<evidence type="ECO:0000256" key="2">
    <source>
        <dbReference type="ARBA" id="ARBA00001966"/>
    </source>
</evidence>
<evidence type="ECO:0000256" key="6">
    <source>
        <dbReference type="ARBA" id="ARBA00022485"/>
    </source>
</evidence>
<dbReference type="GO" id="GO:0016020">
    <property type="term" value="C:membrane"/>
    <property type="evidence" value="ECO:0007669"/>
    <property type="project" value="InterPro"/>
</dbReference>
<protein>
    <recommendedName>
        <fullName evidence="5">Oxygen sensor histidine kinase NreB</fullName>
        <ecNumber evidence="4">2.7.13.3</ecNumber>
    </recommendedName>
    <alternativeName>
        <fullName evidence="15">Nitrogen regulation protein B</fullName>
    </alternativeName>
</protein>
<evidence type="ECO:0000256" key="10">
    <source>
        <dbReference type="ARBA" id="ARBA00022777"/>
    </source>
</evidence>
<keyword evidence="12" id="KW-0902">Two-component regulatory system</keyword>
<dbReference type="Gene3D" id="3.30.565.10">
    <property type="entry name" value="Histidine kinase-like ATPase, C-terminal domain"/>
    <property type="match status" value="1"/>
</dbReference>
<dbReference type="InterPro" id="IPR011712">
    <property type="entry name" value="Sig_transdc_His_kin_sub3_dim/P"/>
</dbReference>
<evidence type="ECO:0000256" key="9">
    <source>
        <dbReference type="ARBA" id="ARBA00022723"/>
    </source>
</evidence>
<evidence type="ECO:0000256" key="13">
    <source>
        <dbReference type="ARBA" id="ARBA00023014"/>
    </source>
</evidence>
<dbReference type="Pfam" id="PF02518">
    <property type="entry name" value="HATPase_c"/>
    <property type="match status" value="1"/>
</dbReference>
<evidence type="ECO:0000256" key="5">
    <source>
        <dbReference type="ARBA" id="ARBA00017322"/>
    </source>
</evidence>
<evidence type="ECO:0000256" key="7">
    <source>
        <dbReference type="ARBA" id="ARBA00022490"/>
    </source>
</evidence>
<evidence type="ECO:0000256" key="15">
    <source>
        <dbReference type="ARBA" id="ARBA00030800"/>
    </source>
</evidence>
<evidence type="ECO:0000256" key="4">
    <source>
        <dbReference type="ARBA" id="ARBA00012438"/>
    </source>
</evidence>
<dbReference type="PANTHER" id="PTHR24421:SF59">
    <property type="entry name" value="OXYGEN SENSOR HISTIDINE KINASE NREB"/>
    <property type="match status" value="1"/>
</dbReference>
<dbReference type="AlphaFoldDB" id="A0A839EQA8"/>
<dbReference type="GO" id="GO:0046872">
    <property type="term" value="F:metal ion binding"/>
    <property type="evidence" value="ECO:0007669"/>
    <property type="project" value="UniProtKB-KW"/>
</dbReference>
<comment type="function">
    <text evidence="14">Member of the two-component regulatory system NreB/NreC involved in the control of dissimilatory nitrate/nitrite reduction in response to oxygen. NreB functions as a direct oxygen sensor histidine kinase which is autophosphorylated, in the absence of oxygen, probably at the conserved histidine residue, and transfers its phosphate group probably to a conserved aspartate residue of NreC. NreB/NreC activates the expression of the nitrate (narGHJI) and nitrite (nir) reductase operons, as well as the putative nitrate transporter gene narT.</text>
</comment>
<accession>A0A839EQA8</accession>
<proteinExistence type="predicted"/>
<keyword evidence="8" id="KW-0808">Transferase</keyword>
<evidence type="ECO:0000256" key="8">
    <source>
        <dbReference type="ARBA" id="ARBA00022679"/>
    </source>
</evidence>
<keyword evidence="6" id="KW-0004">4Fe-4S</keyword>
<comment type="cofactor">
    <cofactor evidence="2">
        <name>[4Fe-4S] cluster</name>
        <dbReference type="ChEBI" id="CHEBI:49883"/>
    </cofactor>
</comment>
<dbReference type="Gene3D" id="1.20.5.1930">
    <property type="match status" value="1"/>
</dbReference>
<dbReference type="InterPro" id="IPR003594">
    <property type="entry name" value="HATPase_dom"/>
</dbReference>
<evidence type="ECO:0000313" key="18">
    <source>
        <dbReference type="Proteomes" id="UP000550401"/>
    </source>
</evidence>
<dbReference type="GO" id="GO:0000155">
    <property type="term" value="F:phosphorelay sensor kinase activity"/>
    <property type="evidence" value="ECO:0007669"/>
    <property type="project" value="InterPro"/>
</dbReference>
<dbReference type="InterPro" id="IPR004358">
    <property type="entry name" value="Sig_transdc_His_kin-like_C"/>
</dbReference>
<keyword evidence="11" id="KW-0408">Iron</keyword>
<dbReference type="PANTHER" id="PTHR24421">
    <property type="entry name" value="NITRATE/NITRITE SENSOR PROTEIN NARX-RELATED"/>
    <property type="match status" value="1"/>
</dbReference>
<keyword evidence="10 17" id="KW-0418">Kinase</keyword>
<dbReference type="InterPro" id="IPR036890">
    <property type="entry name" value="HATPase_C_sf"/>
</dbReference>
<reference evidence="17 18" key="1">
    <citation type="submission" date="2020-07" db="EMBL/GenBank/DDBJ databases">
        <title>Genomic Encyclopedia of Type Strains, Phase IV (KMG-V): Genome sequencing to study the core and pangenomes of soil and plant-associated prokaryotes.</title>
        <authorList>
            <person name="Whitman W."/>
        </authorList>
    </citation>
    <scope>NUCLEOTIDE SEQUENCE [LARGE SCALE GENOMIC DNA]</scope>
    <source>
        <strain evidence="17 18">RH2WT43</strain>
    </source>
</reference>
<dbReference type="CDD" id="cd16917">
    <property type="entry name" value="HATPase_UhpB-NarQ-NarX-like"/>
    <property type="match status" value="1"/>
</dbReference>
<evidence type="ECO:0000313" key="17">
    <source>
        <dbReference type="EMBL" id="MBA8886507.1"/>
    </source>
</evidence>
<evidence type="ECO:0000256" key="3">
    <source>
        <dbReference type="ARBA" id="ARBA00004496"/>
    </source>
</evidence>
<dbReference type="Proteomes" id="UP000550401">
    <property type="component" value="Unassembled WGS sequence"/>
</dbReference>
<sequence>MRELLSRMREQQEHLFSQLQSSEQHFRQLARSVWRVQEDERRRLARDLHDGIGQHLTALRHRLDALAREHGGADSAPLREAIALCEIAVEETRAMSRLLRPQILDDIGLDAALRWLARQTASDACAIEVDVGPLPELDESLATLVFRVAQEALTNAHKHARARNVVLRLAVRGNRLQLLVVDDGIGCDVDAALDKSRNGDSTGLASIGERVRLFGGDLALSSRAGEGFQLRVMLPISEAVVAEGTST</sequence>
<dbReference type="InterPro" id="IPR005467">
    <property type="entry name" value="His_kinase_dom"/>
</dbReference>
<dbReference type="PRINTS" id="PR00344">
    <property type="entry name" value="BCTRLSENSOR"/>
</dbReference>
<dbReference type="EC" id="2.7.13.3" evidence="4"/>
<evidence type="ECO:0000256" key="1">
    <source>
        <dbReference type="ARBA" id="ARBA00000085"/>
    </source>
</evidence>
<keyword evidence="18" id="KW-1185">Reference proteome</keyword>
<keyword evidence="7" id="KW-0963">Cytoplasm</keyword>
<dbReference type="RefSeq" id="WP_259392809.1">
    <property type="nucleotide sequence ID" value="NZ_JACGXL010000001.1"/>
</dbReference>
<name>A0A839EQA8_9GAMM</name>
<evidence type="ECO:0000256" key="11">
    <source>
        <dbReference type="ARBA" id="ARBA00023004"/>
    </source>
</evidence>
<evidence type="ECO:0000256" key="14">
    <source>
        <dbReference type="ARBA" id="ARBA00024827"/>
    </source>
</evidence>
<dbReference type="SUPFAM" id="SSF55874">
    <property type="entry name" value="ATPase domain of HSP90 chaperone/DNA topoisomerase II/histidine kinase"/>
    <property type="match status" value="1"/>
</dbReference>
<comment type="subcellular location">
    <subcellularLocation>
        <location evidence="3">Cytoplasm</location>
    </subcellularLocation>
</comment>
<dbReference type="GO" id="GO:0005737">
    <property type="term" value="C:cytoplasm"/>
    <property type="evidence" value="ECO:0007669"/>
    <property type="project" value="UniProtKB-SubCell"/>
</dbReference>
<gene>
    <name evidence="17" type="ORF">FHW12_000698</name>
</gene>
<evidence type="ECO:0000259" key="16">
    <source>
        <dbReference type="PROSITE" id="PS50109"/>
    </source>
</evidence>
<dbReference type="PROSITE" id="PS50109">
    <property type="entry name" value="HIS_KIN"/>
    <property type="match status" value="1"/>
</dbReference>
<dbReference type="InterPro" id="IPR050482">
    <property type="entry name" value="Sensor_HK_TwoCompSys"/>
</dbReference>
<keyword evidence="9" id="KW-0479">Metal-binding</keyword>
<comment type="caution">
    <text evidence="17">The sequence shown here is derived from an EMBL/GenBank/DDBJ whole genome shotgun (WGS) entry which is preliminary data.</text>
</comment>
<organism evidence="17 18">
    <name type="scientific">Dokdonella fugitiva</name>
    <dbReference type="NCBI Taxonomy" id="328517"/>
    <lineage>
        <taxon>Bacteria</taxon>
        <taxon>Pseudomonadati</taxon>
        <taxon>Pseudomonadota</taxon>
        <taxon>Gammaproteobacteria</taxon>
        <taxon>Lysobacterales</taxon>
        <taxon>Rhodanobacteraceae</taxon>
        <taxon>Dokdonella</taxon>
    </lineage>
</organism>
<dbReference type="EMBL" id="JACGXL010000001">
    <property type="protein sequence ID" value="MBA8886507.1"/>
    <property type="molecule type" value="Genomic_DNA"/>
</dbReference>
<dbReference type="GO" id="GO:0051539">
    <property type="term" value="F:4 iron, 4 sulfur cluster binding"/>
    <property type="evidence" value="ECO:0007669"/>
    <property type="project" value="UniProtKB-KW"/>
</dbReference>
<feature type="domain" description="Histidine kinase" evidence="16">
    <location>
        <begin position="147"/>
        <end position="238"/>
    </location>
</feature>
<keyword evidence="13" id="KW-0411">Iron-sulfur</keyword>
<evidence type="ECO:0000256" key="12">
    <source>
        <dbReference type="ARBA" id="ARBA00023012"/>
    </source>
</evidence>
<dbReference type="GO" id="GO:0046983">
    <property type="term" value="F:protein dimerization activity"/>
    <property type="evidence" value="ECO:0007669"/>
    <property type="project" value="InterPro"/>
</dbReference>
<dbReference type="Pfam" id="PF07730">
    <property type="entry name" value="HisKA_3"/>
    <property type="match status" value="1"/>
</dbReference>
<comment type="catalytic activity">
    <reaction evidence="1">
        <text>ATP + protein L-histidine = ADP + protein N-phospho-L-histidine.</text>
        <dbReference type="EC" id="2.7.13.3"/>
    </reaction>
</comment>